<comment type="caution">
    <text evidence="1">The sequence shown here is derived from an EMBL/GenBank/DDBJ whole genome shotgun (WGS) entry which is preliminary data.</text>
</comment>
<dbReference type="EMBL" id="AMEM01000024">
    <property type="protein sequence ID" value="EKX89353.1"/>
    <property type="molecule type" value="Genomic_DNA"/>
</dbReference>
<sequence length="164" mass="18633">MYLKELGKRAQLSIKVKMINGEPETLVRELQNPRGDTSGYSEVWIVVDEDGTDRSGFLAACQEASSTQQPWYGIVSRPCFEVWLIAHYEQVYRYSSQQDAQRHFQRIANTATKELPQDFPYNEAVAAIERCHLPGIDENPVNELPPSPGTAMPHLVRRCNPDAR</sequence>
<name>L1MDN2_9CORY</name>
<organism evidence="1 2">
    <name type="scientific">Corynebacterium durum F0235</name>
    <dbReference type="NCBI Taxonomy" id="1035195"/>
    <lineage>
        <taxon>Bacteria</taxon>
        <taxon>Bacillati</taxon>
        <taxon>Actinomycetota</taxon>
        <taxon>Actinomycetes</taxon>
        <taxon>Mycobacteriales</taxon>
        <taxon>Corynebacteriaceae</taxon>
        <taxon>Corynebacterium</taxon>
    </lineage>
</organism>
<evidence type="ECO:0008006" key="3">
    <source>
        <dbReference type="Google" id="ProtNLM"/>
    </source>
</evidence>
<evidence type="ECO:0000313" key="2">
    <source>
        <dbReference type="Proteomes" id="UP000010445"/>
    </source>
</evidence>
<keyword evidence="2" id="KW-1185">Reference proteome</keyword>
<dbReference type="Pfam" id="PF13707">
    <property type="entry name" value="RloB"/>
    <property type="match status" value="1"/>
</dbReference>
<gene>
    <name evidence="1" type="ORF">HMPREF9997_01824</name>
</gene>
<evidence type="ECO:0000313" key="1">
    <source>
        <dbReference type="EMBL" id="EKX89353.1"/>
    </source>
</evidence>
<dbReference type="HOGENOM" id="CLU_090993_0_1_11"/>
<proteinExistence type="predicted"/>
<dbReference type="InterPro" id="IPR025591">
    <property type="entry name" value="RloB"/>
</dbReference>
<accession>L1MDN2</accession>
<protein>
    <recommendedName>
        <fullName evidence="3">RloB-like protein</fullName>
    </recommendedName>
</protein>
<dbReference type="PATRIC" id="fig|1035195.3.peg.1647"/>
<reference evidence="1 2" key="1">
    <citation type="submission" date="2012-05" db="EMBL/GenBank/DDBJ databases">
        <authorList>
            <person name="Weinstock G."/>
            <person name="Sodergren E."/>
            <person name="Lobos E.A."/>
            <person name="Fulton L."/>
            <person name="Fulton R."/>
            <person name="Courtney L."/>
            <person name="Fronick C."/>
            <person name="O'Laughlin M."/>
            <person name="Godfrey J."/>
            <person name="Wilson R.M."/>
            <person name="Miner T."/>
            <person name="Farmer C."/>
            <person name="Delehaunty K."/>
            <person name="Cordes M."/>
            <person name="Minx P."/>
            <person name="Tomlinson C."/>
            <person name="Chen J."/>
            <person name="Wollam A."/>
            <person name="Pepin K.H."/>
            <person name="Bhonagiri V."/>
            <person name="Zhang X."/>
            <person name="Suruliraj S."/>
            <person name="Warren W."/>
            <person name="Mitreva M."/>
            <person name="Mardis E.R."/>
            <person name="Wilson R.K."/>
        </authorList>
    </citation>
    <scope>NUCLEOTIDE SEQUENCE [LARGE SCALE GENOMIC DNA]</scope>
    <source>
        <strain evidence="1 2">F0235</strain>
    </source>
</reference>
<dbReference type="AlphaFoldDB" id="L1MDN2"/>
<dbReference type="Proteomes" id="UP000010445">
    <property type="component" value="Unassembled WGS sequence"/>
</dbReference>